<feature type="compositionally biased region" description="Basic and acidic residues" evidence="2">
    <location>
        <begin position="118"/>
        <end position="127"/>
    </location>
</feature>
<feature type="region of interest" description="Disordered" evidence="2">
    <location>
        <begin position="295"/>
        <end position="340"/>
    </location>
</feature>
<dbReference type="Proteomes" id="UP000799779">
    <property type="component" value="Unassembled WGS sequence"/>
</dbReference>
<proteinExistence type="predicted"/>
<evidence type="ECO:0000313" key="3">
    <source>
        <dbReference type="EMBL" id="KAF2002005.1"/>
    </source>
</evidence>
<reference evidence="3" key="1">
    <citation type="journal article" date="2020" name="Stud. Mycol.">
        <title>101 Dothideomycetes genomes: a test case for predicting lifestyles and emergence of pathogens.</title>
        <authorList>
            <person name="Haridas S."/>
            <person name="Albert R."/>
            <person name="Binder M."/>
            <person name="Bloem J."/>
            <person name="Labutti K."/>
            <person name="Salamov A."/>
            <person name="Andreopoulos B."/>
            <person name="Baker S."/>
            <person name="Barry K."/>
            <person name="Bills G."/>
            <person name="Bluhm B."/>
            <person name="Cannon C."/>
            <person name="Castanera R."/>
            <person name="Culley D."/>
            <person name="Daum C."/>
            <person name="Ezra D."/>
            <person name="Gonzalez J."/>
            <person name="Henrissat B."/>
            <person name="Kuo A."/>
            <person name="Liang C."/>
            <person name="Lipzen A."/>
            <person name="Lutzoni F."/>
            <person name="Magnuson J."/>
            <person name="Mondo S."/>
            <person name="Nolan M."/>
            <person name="Ohm R."/>
            <person name="Pangilinan J."/>
            <person name="Park H.-J."/>
            <person name="Ramirez L."/>
            <person name="Alfaro M."/>
            <person name="Sun H."/>
            <person name="Tritt A."/>
            <person name="Yoshinaga Y."/>
            <person name="Zwiers L.-H."/>
            <person name="Turgeon B."/>
            <person name="Goodwin S."/>
            <person name="Spatafora J."/>
            <person name="Crous P."/>
            <person name="Grigoriev I."/>
        </authorList>
    </citation>
    <scope>NUCLEOTIDE SEQUENCE</scope>
    <source>
        <strain evidence="3">CBS 123094</strain>
    </source>
</reference>
<feature type="region of interest" description="Disordered" evidence="2">
    <location>
        <begin position="1"/>
        <end position="30"/>
    </location>
</feature>
<keyword evidence="1" id="KW-0175">Coiled coil</keyword>
<gene>
    <name evidence="3" type="ORF">P154DRAFT_595614</name>
</gene>
<feature type="coiled-coil region" evidence="1">
    <location>
        <begin position="697"/>
        <end position="755"/>
    </location>
</feature>
<protein>
    <submittedName>
        <fullName evidence="3">Uncharacterized protein</fullName>
    </submittedName>
</protein>
<evidence type="ECO:0000256" key="1">
    <source>
        <dbReference type="SAM" id="Coils"/>
    </source>
</evidence>
<feature type="coiled-coil region" evidence="1">
    <location>
        <begin position="584"/>
        <end position="654"/>
    </location>
</feature>
<feature type="region of interest" description="Disordered" evidence="2">
    <location>
        <begin position="108"/>
        <end position="127"/>
    </location>
</feature>
<dbReference type="OrthoDB" id="3650389at2759"/>
<dbReference type="AlphaFoldDB" id="A0A6A5WSF2"/>
<feature type="compositionally biased region" description="Basic and acidic residues" evidence="2">
    <location>
        <begin position="13"/>
        <end position="28"/>
    </location>
</feature>
<evidence type="ECO:0000256" key="2">
    <source>
        <dbReference type="SAM" id="MobiDB-lite"/>
    </source>
</evidence>
<sequence>MHNNAPSPPRMLSDGKRMRQVWKPKDGDGDSSTYVVERSINLLRGHPTWKLYMEEVPIPITRGSKEEPPRYVYLDDKACHAVHSTNIYTNEELRLYWPFDFNHQGHIKAGRKNRGRPAHTDDSEKEFATAPLRSKKAVYEFTGAPEMTEYEPLRPKRPTRVEAQVAEEFAFRAERLKEQRAMQTMAREERWRIQNDDTPFVENLSLGPYVLMTPDMGSDIYPSVQGQEMGEPDQETNENFPPQLAGFSSLTHTSPTPGPSRPKSTTPPRRLKPGLGTFRLKPSLTADIGKATLSPASAFTPKRTALNASPHGASSKRRKPAPPSSPTRQPNFGGDGACDKGCYNDAQHPAILPGLEDYASQDSMQSQTGRELVHTQIPHNGSLEETPQYAVQNHVIQHGVQEDAQEGAQEGVRNRSAQESNVLHGLPDYTTQDDVFQSVQDYTTYACEQVLYAQGNVQANLIPDIGEAFNSQDDVKMPFAPEESQEHAIPDGFSDGLTLGYMNDASVGNAQDTKPSNKHEQEDWFSQGIKDEDLIQSAMEINGTPGKEEGFSKESMLQEENARLITELQIYKQDNANFFTQHKSQEYETRLESTKQEYEAQLDSARYEFQTRLESAERENRGLRAHVTTLETQLQVYGEENEQLARHCANLQTQFQGSEQGREQLAQQNIAVIAQLEAFHQENKGLKQRIVVTETELQTSDEKYEQAQKANRLLQKEKQQFIKRKEALEAGYKKLAQTNTQLTEANATIIETNAELTEVCATPKANFQASEQRNEKLQRDHEGMVSTISPGSQSSLSPAPAPYSFLLNDALQTIHTSFIDKTLNHYNSVIVMLLANRSTHEKEFRDRIAAFQDFANQVPALVATFEKLGLLAKTQIQPTMKLCDGLDTVLDAPGKYMYDNGLDEEWREMQDEAARRVADGGLQAVPLKRKWTFS</sequence>
<evidence type="ECO:0000313" key="4">
    <source>
        <dbReference type="Proteomes" id="UP000799779"/>
    </source>
</evidence>
<dbReference type="EMBL" id="ML977580">
    <property type="protein sequence ID" value="KAF2002005.1"/>
    <property type="molecule type" value="Genomic_DNA"/>
</dbReference>
<organism evidence="3 4">
    <name type="scientific">Amniculicola lignicola CBS 123094</name>
    <dbReference type="NCBI Taxonomy" id="1392246"/>
    <lineage>
        <taxon>Eukaryota</taxon>
        <taxon>Fungi</taxon>
        <taxon>Dikarya</taxon>
        <taxon>Ascomycota</taxon>
        <taxon>Pezizomycotina</taxon>
        <taxon>Dothideomycetes</taxon>
        <taxon>Pleosporomycetidae</taxon>
        <taxon>Pleosporales</taxon>
        <taxon>Amniculicolaceae</taxon>
        <taxon>Amniculicola</taxon>
    </lineage>
</organism>
<keyword evidence="4" id="KW-1185">Reference proteome</keyword>
<feature type="compositionally biased region" description="Basic residues" evidence="2">
    <location>
        <begin position="108"/>
        <end position="117"/>
    </location>
</feature>
<name>A0A6A5WSF2_9PLEO</name>
<accession>A0A6A5WSF2</accession>
<feature type="region of interest" description="Disordered" evidence="2">
    <location>
        <begin position="218"/>
        <end position="283"/>
    </location>
</feature>